<sequence>MGKGRKKHSENGGRKPRGYKSSVPTHQFCFDVVLYFEDHSMDVTLSKFYKDLEGSQLQTKCTSVYLWRKKKGKLVELCNSTGTARLRKSESEMIAPTRTDVVEWIAGDWDELTADTIANGFKGVVKESIDDGASKRQVGQIVGRIESMDLLDKRMGEVSE</sequence>
<accession>A0A8T1UW55</accession>
<reference evidence="1" key="1">
    <citation type="submission" date="2021-01" db="EMBL/GenBank/DDBJ databases">
        <title>Phytophthora aleatoria, a newly-described species from Pinus radiata is distinct from Phytophthora cactorum isolates based on comparative genomics.</title>
        <authorList>
            <person name="Mcdougal R."/>
            <person name="Panda P."/>
            <person name="Williams N."/>
            <person name="Studholme D.J."/>
        </authorList>
    </citation>
    <scope>NUCLEOTIDE SEQUENCE</scope>
    <source>
        <strain evidence="1">NZFS 3830</strain>
    </source>
</reference>
<evidence type="ECO:0000313" key="1">
    <source>
        <dbReference type="EMBL" id="KAG6970083.1"/>
    </source>
</evidence>
<dbReference type="OrthoDB" id="119559at2759"/>
<evidence type="ECO:0000313" key="2">
    <source>
        <dbReference type="Proteomes" id="UP000688947"/>
    </source>
</evidence>
<proteinExistence type="predicted"/>
<protein>
    <submittedName>
        <fullName evidence="1">Uncharacterized protein</fullName>
    </submittedName>
</protein>
<dbReference type="Proteomes" id="UP000688947">
    <property type="component" value="Unassembled WGS sequence"/>
</dbReference>
<gene>
    <name evidence="1" type="ORF">JG687_00002813</name>
</gene>
<organism evidence="1 2">
    <name type="scientific">Phytophthora cactorum</name>
    <dbReference type="NCBI Taxonomy" id="29920"/>
    <lineage>
        <taxon>Eukaryota</taxon>
        <taxon>Sar</taxon>
        <taxon>Stramenopiles</taxon>
        <taxon>Oomycota</taxon>
        <taxon>Peronosporomycetes</taxon>
        <taxon>Peronosporales</taxon>
        <taxon>Peronosporaceae</taxon>
        <taxon>Phytophthora</taxon>
    </lineage>
</organism>
<dbReference type="AlphaFoldDB" id="A0A8T1UW55"/>
<dbReference type="VEuPathDB" id="FungiDB:PC110_g3073"/>
<dbReference type="EMBL" id="JAENGZ010000081">
    <property type="protein sequence ID" value="KAG6970083.1"/>
    <property type="molecule type" value="Genomic_DNA"/>
</dbReference>
<name>A0A8T1UW55_9STRA</name>
<comment type="caution">
    <text evidence="1">The sequence shown here is derived from an EMBL/GenBank/DDBJ whole genome shotgun (WGS) entry which is preliminary data.</text>
</comment>